<name>A0ABT7NCK3_9BURK</name>
<proteinExistence type="predicted"/>
<dbReference type="Proteomes" id="UP001174908">
    <property type="component" value="Unassembled WGS sequence"/>
</dbReference>
<evidence type="ECO:0000313" key="3">
    <source>
        <dbReference type="Proteomes" id="UP001174908"/>
    </source>
</evidence>
<comment type="caution">
    <text evidence="2">The sequence shown here is derived from an EMBL/GenBank/DDBJ whole genome shotgun (WGS) entry which is preliminary data.</text>
</comment>
<reference evidence="2" key="1">
    <citation type="submission" date="2023-06" db="EMBL/GenBank/DDBJ databases">
        <authorList>
            <person name="Jiang Y."/>
            <person name="Liu Q."/>
        </authorList>
    </citation>
    <scope>NUCLEOTIDE SEQUENCE</scope>
    <source>
        <strain evidence="2">CGMCC 1.12089</strain>
    </source>
</reference>
<dbReference type="EMBL" id="JASZYV010000003">
    <property type="protein sequence ID" value="MDM0045652.1"/>
    <property type="molecule type" value="Genomic_DNA"/>
</dbReference>
<gene>
    <name evidence="2" type="ORF">QTH91_14255</name>
</gene>
<evidence type="ECO:0000313" key="2">
    <source>
        <dbReference type="EMBL" id="MDM0045652.1"/>
    </source>
</evidence>
<organism evidence="2 3">
    <name type="scientific">Variovorax dokdonensis</name>
    <dbReference type="NCBI Taxonomy" id="344883"/>
    <lineage>
        <taxon>Bacteria</taxon>
        <taxon>Pseudomonadati</taxon>
        <taxon>Pseudomonadota</taxon>
        <taxon>Betaproteobacteria</taxon>
        <taxon>Burkholderiales</taxon>
        <taxon>Comamonadaceae</taxon>
        <taxon>Variovorax</taxon>
    </lineage>
</organism>
<keyword evidence="3" id="KW-1185">Reference proteome</keyword>
<dbReference type="RefSeq" id="WP_286660771.1">
    <property type="nucleotide sequence ID" value="NZ_JASZYV010000003.1"/>
</dbReference>
<dbReference type="Pfam" id="PF09957">
    <property type="entry name" value="VapB_antitoxin"/>
    <property type="match status" value="1"/>
</dbReference>
<accession>A0ABT7NCK3</accession>
<sequence length="69" mass="7590">MRTTVTLDDELLSKARAYTGIQENSALIQQALKSLVQREAARRLSLLGGSAPDLAPVSRRQTRPSNDPR</sequence>
<feature type="region of interest" description="Disordered" evidence="1">
    <location>
        <begin position="47"/>
        <end position="69"/>
    </location>
</feature>
<evidence type="ECO:0000256" key="1">
    <source>
        <dbReference type="SAM" id="MobiDB-lite"/>
    </source>
</evidence>
<dbReference type="InterPro" id="IPR019239">
    <property type="entry name" value="VapB_antitoxin"/>
</dbReference>
<protein>
    <submittedName>
        <fullName evidence="2">Type II toxin-antitoxin system VapB family antitoxin</fullName>
    </submittedName>
</protein>